<dbReference type="HAMAP" id="MF_00185">
    <property type="entry name" value="IPP_trans"/>
    <property type="match status" value="1"/>
</dbReference>
<keyword evidence="8 10" id="KW-0460">Magnesium</keyword>
<evidence type="ECO:0000256" key="13">
    <source>
        <dbReference type="RuleBase" id="RU003785"/>
    </source>
</evidence>
<evidence type="ECO:0000256" key="9">
    <source>
        <dbReference type="ARBA" id="ARBA00049563"/>
    </source>
</evidence>
<evidence type="ECO:0000256" key="4">
    <source>
        <dbReference type="ARBA" id="ARBA00022679"/>
    </source>
</evidence>
<comment type="caution">
    <text evidence="14">The sequence shown here is derived from an EMBL/GenBank/DDBJ whole genome shotgun (WGS) entry which is preliminary data.</text>
</comment>
<evidence type="ECO:0000256" key="8">
    <source>
        <dbReference type="ARBA" id="ARBA00022842"/>
    </source>
</evidence>
<evidence type="ECO:0000256" key="12">
    <source>
        <dbReference type="RuleBase" id="RU003784"/>
    </source>
</evidence>
<comment type="similarity">
    <text evidence="3 10 13">Belongs to the IPP transferase family.</text>
</comment>
<dbReference type="InterPro" id="IPR018022">
    <property type="entry name" value="IPT"/>
</dbReference>
<comment type="caution">
    <text evidence="10">Lacks conserved residue(s) required for the propagation of feature annotation.</text>
</comment>
<dbReference type="RefSeq" id="WP_006302910.1">
    <property type="nucleotide sequence ID" value="NZ_ACGK02000001.1"/>
</dbReference>
<dbReference type="InterPro" id="IPR027417">
    <property type="entry name" value="P-loop_NTPase"/>
</dbReference>
<feature type="site" description="Interaction with substrate tRNA" evidence="10">
    <location>
        <position position="123"/>
    </location>
</feature>
<evidence type="ECO:0000256" key="7">
    <source>
        <dbReference type="ARBA" id="ARBA00022840"/>
    </source>
</evidence>
<evidence type="ECO:0000256" key="10">
    <source>
        <dbReference type="HAMAP-Rule" id="MF_00185"/>
    </source>
</evidence>
<reference evidence="14 15" key="1">
    <citation type="submission" date="2011-02" db="EMBL/GenBank/DDBJ databases">
        <authorList>
            <person name="Muzny D."/>
            <person name="Qin X."/>
            <person name="Buhay C."/>
            <person name="Dugan-Rocha S."/>
            <person name="Ding Y."/>
            <person name="Chen G."/>
            <person name="Hawes A."/>
            <person name="Holder M."/>
            <person name="Jhangiani S."/>
            <person name="Johnson A."/>
            <person name="Khan Z."/>
            <person name="Li Z."/>
            <person name="Liu W."/>
            <person name="Liu X."/>
            <person name="Perez L."/>
            <person name="Shen H."/>
            <person name="Wang Q."/>
            <person name="Watt J."/>
            <person name="Xi L."/>
            <person name="Xin Y."/>
            <person name="Zhou J."/>
            <person name="Deng J."/>
            <person name="Jiang H."/>
            <person name="Liu Y."/>
            <person name="Qu J."/>
            <person name="Song X.-Z."/>
            <person name="Zhang L."/>
            <person name="Villasana D."/>
            <person name="Johnson A."/>
            <person name="Liu J."/>
            <person name="Liyanage D."/>
            <person name="Lorensuhewa L."/>
            <person name="Robinson T."/>
            <person name="Song A."/>
            <person name="Song B.-B."/>
            <person name="Dinh H."/>
            <person name="Thornton R."/>
            <person name="Coyle M."/>
            <person name="Francisco L."/>
            <person name="Jackson L."/>
            <person name="Javaid M."/>
            <person name="Korchina V."/>
            <person name="Kovar C."/>
            <person name="Mata R."/>
            <person name="Mathew T."/>
            <person name="Ngo R."/>
            <person name="Nguyen L."/>
            <person name="Nguyen N."/>
            <person name="Okwuonu G."/>
            <person name="Ongeri F."/>
            <person name="Pham C."/>
            <person name="Simmons D."/>
            <person name="Wilczek-Boney K."/>
            <person name="Hale W."/>
            <person name="Jakkamsetti A."/>
            <person name="Pham P."/>
            <person name="Ruth R."/>
            <person name="San Lucas F."/>
            <person name="Warren J."/>
            <person name="Zhang J."/>
            <person name="Zhao Z."/>
            <person name="Zhou C."/>
            <person name="Zhu D."/>
            <person name="Lee S."/>
            <person name="Bess C."/>
            <person name="Blankenburg K."/>
            <person name="Forbes L."/>
            <person name="Fu Q."/>
            <person name="Gubbala S."/>
            <person name="Hirani K."/>
            <person name="Jayaseelan J.C."/>
            <person name="Lara F."/>
            <person name="Munidasa M."/>
            <person name="Palculict T."/>
            <person name="Patil S."/>
            <person name="Pu L.-L."/>
            <person name="Saada N."/>
            <person name="Tang L."/>
            <person name="Weissenberger G."/>
            <person name="Zhu Y."/>
            <person name="Hemphill L."/>
            <person name="Shang Y."/>
            <person name="Youmans B."/>
            <person name="Ayvaz T."/>
            <person name="Ross M."/>
            <person name="Santibanez J."/>
            <person name="Aqrawi P."/>
            <person name="Gross S."/>
            <person name="Joshi V."/>
            <person name="Fowler G."/>
            <person name="Nazareth L."/>
            <person name="Reid J."/>
            <person name="Worley K."/>
            <person name="Petrosino J."/>
            <person name="Highlander S."/>
            <person name="Gibbs R."/>
        </authorList>
    </citation>
    <scope>NUCLEOTIDE SEQUENCE [LARGE SCALE GENOMIC DNA]</scope>
    <source>
        <strain evidence="14 15">DSM 15829</strain>
    </source>
</reference>
<dbReference type="GeneID" id="93210329"/>
<keyword evidence="15" id="KW-1185">Reference proteome</keyword>
<comment type="catalytic activity">
    <reaction evidence="9 10 11">
        <text>adenosine(37) in tRNA + dimethylallyl diphosphate = N(6)-dimethylallyladenosine(37) in tRNA + diphosphate</text>
        <dbReference type="Rhea" id="RHEA:26482"/>
        <dbReference type="Rhea" id="RHEA-COMP:10162"/>
        <dbReference type="Rhea" id="RHEA-COMP:10375"/>
        <dbReference type="ChEBI" id="CHEBI:33019"/>
        <dbReference type="ChEBI" id="CHEBI:57623"/>
        <dbReference type="ChEBI" id="CHEBI:74411"/>
        <dbReference type="ChEBI" id="CHEBI:74415"/>
        <dbReference type="EC" id="2.5.1.75"/>
    </reaction>
</comment>
<organism evidence="14 15">
    <name type="scientific">Fannyhessea vaginae DSM 15829</name>
    <dbReference type="NCBI Taxonomy" id="525256"/>
    <lineage>
        <taxon>Bacteria</taxon>
        <taxon>Bacillati</taxon>
        <taxon>Actinomycetota</taxon>
        <taxon>Coriobacteriia</taxon>
        <taxon>Coriobacteriales</taxon>
        <taxon>Atopobiaceae</taxon>
        <taxon>Fannyhessea</taxon>
    </lineage>
</organism>
<feature type="site" description="Interaction with substrate tRNA" evidence="10">
    <location>
        <position position="100"/>
    </location>
</feature>
<evidence type="ECO:0000256" key="6">
    <source>
        <dbReference type="ARBA" id="ARBA00022741"/>
    </source>
</evidence>
<keyword evidence="6 10" id="KW-0547">Nucleotide-binding</keyword>
<evidence type="ECO:0000313" key="14">
    <source>
        <dbReference type="EMBL" id="EGF23781.1"/>
    </source>
</evidence>
<dbReference type="EC" id="2.5.1.75" evidence="10"/>
<evidence type="ECO:0000256" key="1">
    <source>
        <dbReference type="ARBA" id="ARBA00001946"/>
    </source>
</evidence>
<dbReference type="PANTHER" id="PTHR11088:SF60">
    <property type="entry name" value="TRNA DIMETHYLALLYLTRANSFERASE"/>
    <property type="match status" value="1"/>
</dbReference>
<dbReference type="eggNOG" id="COG0324">
    <property type="taxonomic scope" value="Bacteria"/>
</dbReference>
<evidence type="ECO:0000256" key="3">
    <source>
        <dbReference type="ARBA" id="ARBA00005842"/>
    </source>
</evidence>
<dbReference type="Pfam" id="PF01715">
    <property type="entry name" value="IPPT"/>
    <property type="match status" value="1"/>
</dbReference>
<keyword evidence="4 10" id="KW-0808">Transferase</keyword>
<dbReference type="Gene3D" id="3.40.50.300">
    <property type="entry name" value="P-loop containing nucleotide triphosphate hydrolases"/>
    <property type="match status" value="1"/>
</dbReference>
<dbReference type="GO" id="GO:0052381">
    <property type="term" value="F:tRNA dimethylallyltransferase activity"/>
    <property type="evidence" value="ECO:0007669"/>
    <property type="project" value="UniProtKB-UniRule"/>
</dbReference>
<dbReference type="Proteomes" id="UP000005947">
    <property type="component" value="Unassembled WGS sequence"/>
</dbReference>
<gene>
    <name evidence="10 14" type="primary">miaA</name>
    <name evidence="14" type="ORF">HMPREF0091_10728</name>
</gene>
<dbReference type="NCBIfam" id="TIGR00174">
    <property type="entry name" value="miaA"/>
    <property type="match status" value="1"/>
</dbReference>
<sequence length="305" mass="34755">MASPIIAIVGPTASGKSSLADTLALHFNTHVISVDALQIYKGMNIGVAKLPPEERKAKLDMVDCAELEETYSVQRFQQEARTCVESLRIHHKQVILCGGTGLYLNAVIDDMHFPQGSFENPQRHYYESLVEVEGSDFVFKLLCKRDPASAALIHPHNVRRVIRALEMLDDGISYAEHVKGLQRLKPFYTARIYGLSWPREELYSRIEKRVDAMIEQGLVDEVVRLKARGLQQSKTASQAIGYQEILSYLDGTYSLEMAVDLIKRRTRHYAKRQISWFSRDPRVEWLDCTTQSLDDMCHKIINDIS</sequence>
<dbReference type="GO" id="GO:0005524">
    <property type="term" value="F:ATP binding"/>
    <property type="evidence" value="ECO:0007669"/>
    <property type="project" value="UniProtKB-UniRule"/>
</dbReference>
<proteinExistence type="inferred from homology"/>
<dbReference type="PANTHER" id="PTHR11088">
    <property type="entry name" value="TRNA DIMETHYLALLYLTRANSFERASE"/>
    <property type="match status" value="1"/>
</dbReference>
<keyword evidence="5 10" id="KW-0819">tRNA processing</keyword>
<accession>F1T515</accession>
<name>F1T515_9ACTN</name>
<evidence type="ECO:0000256" key="11">
    <source>
        <dbReference type="RuleBase" id="RU003783"/>
    </source>
</evidence>
<dbReference type="AlphaFoldDB" id="F1T515"/>
<feature type="binding site" evidence="10">
    <location>
        <begin position="12"/>
        <end position="17"/>
    </location>
    <ligand>
        <name>substrate</name>
    </ligand>
</feature>
<comment type="function">
    <text evidence="2 10 12">Catalyzes the transfer of a dimethylallyl group onto the adenine at position 37 in tRNAs that read codons beginning with uridine, leading to the formation of N6-(dimethylallyl)adenosine (i(6)A).</text>
</comment>
<dbReference type="GO" id="GO:0006400">
    <property type="term" value="P:tRNA modification"/>
    <property type="evidence" value="ECO:0007669"/>
    <property type="project" value="TreeGrafter"/>
</dbReference>
<dbReference type="SUPFAM" id="SSF52540">
    <property type="entry name" value="P-loop containing nucleoside triphosphate hydrolases"/>
    <property type="match status" value="1"/>
</dbReference>
<feature type="binding site" evidence="10">
    <location>
        <begin position="10"/>
        <end position="17"/>
    </location>
    <ligand>
        <name>ATP</name>
        <dbReference type="ChEBI" id="CHEBI:30616"/>
    </ligand>
</feature>
<evidence type="ECO:0000313" key="15">
    <source>
        <dbReference type="Proteomes" id="UP000005947"/>
    </source>
</evidence>
<comment type="cofactor">
    <cofactor evidence="1 10">
        <name>Mg(2+)</name>
        <dbReference type="ChEBI" id="CHEBI:18420"/>
    </cofactor>
</comment>
<evidence type="ECO:0000256" key="5">
    <source>
        <dbReference type="ARBA" id="ARBA00022694"/>
    </source>
</evidence>
<dbReference type="InterPro" id="IPR039657">
    <property type="entry name" value="Dimethylallyltransferase"/>
</dbReference>
<keyword evidence="7 10" id="KW-0067">ATP-binding</keyword>
<dbReference type="OrthoDB" id="9776390at2"/>
<evidence type="ECO:0000256" key="2">
    <source>
        <dbReference type="ARBA" id="ARBA00003213"/>
    </source>
</evidence>
<comment type="subunit">
    <text evidence="10">Monomer.</text>
</comment>
<protein>
    <recommendedName>
        <fullName evidence="10">tRNA dimethylallyltransferase</fullName>
        <ecNumber evidence="10">2.5.1.75</ecNumber>
    </recommendedName>
    <alternativeName>
        <fullName evidence="10">Dimethylallyl diphosphate:tRNA dimethylallyltransferase</fullName>
        <shortName evidence="10">DMAPP:tRNA dimethylallyltransferase</shortName>
        <shortName evidence="10">DMATase</shortName>
    </alternativeName>
    <alternativeName>
        <fullName evidence="10">Isopentenyl-diphosphate:tRNA isopentenyltransferase</fullName>
        <shortName evidence="10">IPP transferase</shortName>
        <shortName evidence="10">IPPT</shortName>
        <shortName evidence="10">IPTase</shortName>
    </alternativeName>
</protein>
<dbReference type="EMBL" id="ACGK02000001">
    <property type="protein sequence ID" value="EGF23781.1"/>
    <property type="molecule type" value="Genomic_DNA"/>
</dbReference>
<dbReference type="Gene3D" id="1.10.20.140">
    <property type="match status" value="1"/>
</dbReference>